<dbReference type="InterPro" id="IPR032474">
    <property type="entry name" value="Argonaute_N"/>
</dbReference>
<dbReference type="Gene3D" id="3.30.420.10">
    <property type="entry name" value="Ribonuclease H-like superfamily/Ribonuclease H"/>
    <property type="match status" value="1"/>
</dbReference>
<accession>A0AAD4LAU7</accession>
<evidence type="ECO:0000256" key="1">
    <source>
        <dbReference type="RuleBase" id="RU361178"/>
    </source>
</evidence>
<dbReference type="AlphaFoldDB" id="A0AAD4LAU7"/>
<keyword evidence="6" id="KW-1185">Reference proteome</keyword>
<comment type="caution">
    <text evidence="5">The sequence shown here is derived from an EMBL/GenBank/DDBJ whole genome shotgun (WGS) entry which is preliminary data.</text>
</comment>
<evidence type="ECO:0000256" key="2">
    <source>
        <dbReference type="SAM" id="MobiDB-lite"/>
    </source>
</evidence>
<dbReference type="EMBL" id="JAKELL010000079">
    <property type="protein sequence ID" value="KAH8984146.1"/>
    <property type="molecule type" value="Genomic_DNA"/>
</dbReference>
<gene>
    <name evidence="5" type="ORF">EDB92DRAFT_1803325</name>
</gene>
<proteinExistence type="inferred from homology"/>
<dbReference type="InterPro" id="IPR036085">
    <property type="entry name" value="PAZ_dom_sf"/>
</dbReference>
<feature type="region of interest" description="Disordered" evidence="2">
    <location>
        <begin position="914"/>
        <end position="934"/>
    </location>
</feature>
<organism evidence="5 6">
    <name type="scientific">Lactarius akahatsu</name>
    <dbReference type="NCBI Taxonomy" id="416441"/>
    <lineage>
        <taxon>Eukaryota</taxon>
        <taxon>Fungi</taxon>
        <taxon>Dikarya</taxon>
        <taxon>Basidiomycota</taxon>
        <taxon>Agaricomycotina</taxon>
        <taxon>Agaricomycetes</taxon>
        <taxon>Russulales</taxon>
        <taxon>Russulaceae</taxon>
        <taxon>Lactarius</taxon>
    </lineage>
</organism>
<comment type="similarity">
    <text evidence="1">Belongs to the argonaute family.</text>
</comment>
<dbReference type="InterPro" id="IPR036397">
    <property type="entry name" value="RNaseH_sf"/>
</dbReference>
<feature type="compositionally biased region" description="Gly residues" evidence="2">
    <location>
        <begin position="914"/>
        <end position="927"/>
    </location>
</feature>
<feature type="region of interest" description="Disordered" evidence="2">
    <location>
        <begin position="1"/>
        <end position="71"/>
    </location>
</feature>
<name>A0AAD4LAU7_9AGAM</name>
<evidence type="ECO:0000313" key="5">
    <source>
        <dbReference type="EMBL" id="KAH8984146.1"/>
    </source>
</evidence>
<dbReference type="InterPro" id="IPR003100">
    <property type="entry name" value="PAZ_dom"/>
</dbReference>
<dbReference type="SUPFAM" id="SSF53098">
    <property type="entry name" value="Ribonuclease H-like"/>
    <property type="match status" value="1"/>
</dbReference>
<feature type="compositionally biased region" description="Gly residues" evidence="2">
    <location>
        <begin position="9"/>
        <end position="58"/>
    </location>
</feature>
<dbReference type="PANTHER" id="PTHR22891">
    <property type="entry name" value="EUKARYOTIC TRANSLATION INITIATION FACTOR 2C"/>
    <property type="match status" value="1"/>
</dbReference>
<evidence type="ECO:0000259" key="4">
    <source>
        <dbReference type="PROSITE" id="PS50822"/>
    </source>
</evidence>
<dbReference type="CDD" id="cd02846">
    <property type="entry name" value="PAZ_argonaute_like"/>
    <property type="match status" value="1"/>
</dbReference>
<dbReference type="Gene3D" id="2.170.260.10">
    <property type="entry name" value="paz domain"/>
    <property type="match status" value="1"/>
</dbReference>
<dbReference type="SUPFAM" id="SSF101690">
    <property type="entry name" value="PAZ domain"/>
    <property type="match status" value="1"/>
</dbReference>
<dbReference type="Pfam" id="PF16486">
    <property type="entry name" value="ArgoN"/>
    <property type="match status" value="1"/>
</dbReference>
<feature type="domain" description="Piwi" evidence="4">
    <location>
        <begin position="597"/>
        <end position="904"/>
    </location>
</feature>
<dbReference type="InterPro" id="IPR045246">
    <property type="entry name" value="Piwi_ago-like"/>
</dbReference>
<dbReference type="Pfam" id="PF02171">
    <property type="entry name" value="Piwi"/>
    <property type="match status" value="1"/>
</dbReference>
<dbReference type="SMART" id="SM00950">
    <property type="entry name" value="Piwi"/>
    <property type="match status" value="1"/>
</dbReference>
<dbReference type="Pfam" id="PF08699">
    <property type="entry name" value="ArgoL1"/>
    <property type="match status" value="1"/>
</dbReference>
<dbReference type="Pfam" id="PF16488">
    <property type="entry name" value="ArgoL2"/>
    <property type="match status" value="1"/>
</dbReference>
<dbReference type="Gene3D" id="3.40.50.2300">
    <property type="match status" value="1"/>
</dbReference>
<dbReference type="InterPro" id="IPR014811">
    <property type="entry name" value="ArgoL1"/>
</dbReference>
<feature type="domain" description="PAZ" evidence="3">
    <location>
        <begin position="306"/>
        <end position="411"/>
    </location>
</feature>
<sequence length="968" mass="105460">MSQQRGRGRGAPGGGDRGRRGGGGSPYRGGGGDRGGSPYRGGSPARGGRGGFGGGPGGDAPLIFNAGQPAQIDPNASASNELIVRVRGAQPGPERPARPGYGTAGSVIALRANFFALEFTKDTIFEYVVKIEPEPKSQKARVKRRVLALFEQSEAVRPYVNMFAHDGAQRLVAAQQLPELQGTVVFFEDGEKQPARNADKYTVEVTFLRELSTAPLRQFMNGDVANIDKVENVDPVISAYNLVVQRQAAQQGYRFGKNRYFFPENRAQIGENLFALMGFYSSVRPCNKLVMVNINVCMSAFHKPGKLSDALRSFGMGSFDAAPRELMRKVKVSTTYLGYKRVKTINRVVLGLSARKHRFSCEELGGMVSVEEYFLRKHNIRLQHPDDMPLIDVGAPGKSRYIPAELCTIEPGEPHLGKLGPNETSEMLRVASRRPAANATLIAGTGLPRLGIEPATPVLGNFGIRISAQMTVIPGRELPAPSVTYRKGNPRVANGSWNIMDVKFHHGGKMGNWKVLVVRDGVDALTFNGPNDPRLNGFMKAFTDKCRNSGLEFGTAPPVIKPTAALPPLRDDPGRRKALSLIEQSIESFGDPKATSFILVLLQKRDDFIYPGIKRLCSVKFGVRTQCLLLDKALKERGQDQYLSNVALKVNTKLGGINHRLAGDALAWLTREPTMLVGIDVTHPGPASVPGTPSIAGVVASIDKDFVQFPASLRLQKSKQEGIAELADMMIDRLQAFRRRSNVLPKRIVVFRDGVSEGQYDKVVNEELPQILQAFKRIDPKNPRYRPTLSILICGKRHHARFYPTNSDHADKNGNTRPGTVVDRGVTSLVDFDFYLQAHAGLQGTVRPTHYVVVYDESSLTADAVQQGVHAASYLYARATKAVSLVPPAYYADIVCEQARFWIQGFLNQGGGSDTASSAGGGGGGAGTTSSAGMKMAREAAEQRVYEAAQRMWGNGLHPNLQDAMFYL</sequence>
<dbReference type="PROSITE" id="PS50821">
    <property type="entry name" value="PAZ"/>
    <property type="match status" value="1"/>
</dbReference>
<dbReference type="Pfam" id="PF02170">
    <property type="entry name" value="PAZ"/>
    <property type="match status" value="1"/>
</dbReference>
<dbReference type="InterPro" id="IPR032472">
    <property type="entry name" value="ArgoL2"/>
</dbReference>
<dbReference type="CDD" id="cd04657">
    <property type="entry name" value="Piwi_ago-like"/>
    <property type="match status" value="1"/>
</dbReference>
<dbReference type="SMART" id="SM00949">
    <property type="entry name" value="PAZ"/>
    <property type="match status" value="1"/>
</dbReference>
<dbReference type="SMART" id="SM01163">
    <property type="entry name" value="DUF1785"/>
    <property type="match status" value="1"/>
</dbReference>
<dbReference type="InterPro" id="IPR003165">
    <property type="entry name" value="Piwi"/>
</dbReference>
<dbReference type="InterPro" id="IPR012337">
    <property type="entry name" value="RNaseH-like_sf"/>
</dbReference>
<protein>
    <submittedName>
        <fullName evidence="5">Piwi-domain-containing protein</fullName>
    </submittedName>
</protein>
<dbReference type="PROSITE" id="PS50822">
    <property type="entry name" value="PIWI"/>
    <property type="match status" value="1"/>
</dbReference>
<dbReference type="Proteomes" id="UP001201163">
    <property type="component" value="Unassembled WGS sequence"/>
</dbReference>
<dbReference type="GO" id="GO:0003723">
    <property type="term" value="F:RNA binding"/>
    <property type="evidence" value="ECO:0007669"/>
    <property type="project" value="InterPro"/>
</dbReference>
<evidence type="ECO:0000259" key="3">
    <source>
        <dbReference type="PROSITE" id="PS50821"/>
    </source>
</evidence>
<evidence type="ECO:0000313" key="6">
    <source>
        <dbReference type="Proteomes" id="UP001201163"/>
    </source>
</evidence>
<reference evidence="5" key="1">
    <citation type="submission" date="2022-01" db="EMBL/GenBank/DDBJ databases">
        <title>Comparative genomics reveals a dynamic genome evolution in the ectomycorrhizal milk-cap (Lactarius) mushrooms.</title>
        <authorList>
            <consortium name="DOE Joint Genome Institute"/>
            <person name="Lebreton A."/>
            <person name="Tang N."/>
            <person name="Kuo A."/>
            <person name="LaButti K."/>
            <person name="Drula E."/>
            <person name="Barry K."/>
            <person name="Clum A."/>
            <person name="Lipzen A."/>
            <person name="Mousain D."/>
            <person name="Ng V."/>
            <person name="Wang R."/>
            <person name="Wang X."/>
            <person name="Dai Y."/>
            <person name="Henrissat B."/>
            <person name="Grigoriev I.V."/>
            <person name="Guerin-Laguette A."/>
            <person name="Yu F."/>
            <person name="Martin F.M."/>
        </authorList>
    </citation>
    <scope>NUCLEOTIDE SEQUENCE</scope>
    <source>
        <strain evidence="5">QP</strain>
    </source>
</reference>